<keyword evidence="2 3" id="KW-0501">Molybdenum cofactor biosynthesis</keyword>
<gene>
    <name evidence="3 4" type="primary">fdhD</name>
    <name evidence="4" type="ORF">I5M07_12125</name>
</gene>
<evidence type="ECO:0000256" key="3">
    <source>
        <dbReference type="HAMAP-Rule" id="MF_00187"/>
    </source>
</evidence>
<dbReference type="Gene3D" id="3.40.140.10">
    <property type="entry name" value="Cytidine Deaminase, domain 2"/>
    <property type="match status" value="1"/>
</dbReference>
<evidence type="ECO:0000313" key="5">
    <source>
        <dbReference type="Proteomes" id="UP000609172"/>
    </source>
</evidence>
<dbReference type="AlphaFoldDB" id="A0A934UK15"/>
<comment type="function">
    <text evidence="3">Required for formate dehydrogenase (FDH) activity. Acts as a sulfur carrier protein that transfers sulfur from IscS to the molybdenum cofactor prior to its insertion into FDH.</text>
</comment>
<dbReference type="RefSeq" id="WP_200106711.1">
    <property type="nucleotide sequence ID" value="NZ_JAEHFV010000005.1"/>
</dbReference>
<accession>A0A934UK15</accession>
<evidence type="ECO:0000256" key="1">
    <source>
        <dbReference type="ARBA" id="ARBA00022490"/>
    </source>
</evidence>
<evidence type="ECO:0000256" key="2">
    <source>
        <dbReference type="ARBA" id="ARBA00023150"/>
    </source>
</evidence>
<dbReference type="Gene3D" id="3.10.20.10">
    <property type="match status" value="1"/>
</dbReference>
<organism evidence="4 5">
    <name type="scientific">Flavobacterium agrisoli</name>
    <dbReference type="NCBI Taxonomy" id="2793066"/>
    <lineage>
        <taxon>Bacteria</taxon>
        <taxon>Pseudomonadati</taxon>
        <taxon>Bacteroidota</taxon>
        <taxon>Flavobacteriia</taxon>
        <taxon>Flavobacteriales</taxon>
        <taxon>Flavobacteriaceae</taxon>
        <taxon>Flavobacterium</taxon>
    </lineage>
</organism>
<feature type="binding site" evidence="3">
    <location>
        <begin position="247"/>
        <end position="252"/>
    </location>
    <ligand>
        <name>Mo-bis(molybdopterin guanine dinucleotide)</name>
        <dbReference type="ChEBI" id="CHEBI:60539"/>
    </ligand>
</feature>
<dbReference type="InterPro" id="IPR016193">
    <property type="entry name" value="Cytidine_deaminase-like"/>
</dbReference>
<dbReference type="GO" id="GO:0005737">
    <property type="term" value="C:cytoplasm"/>
    <property type="evidence" value="ECO:0007669"/>
    <property type="project" value="UniProtKB-SubCell"/>
</dbReference>
<dbReference type="PANTHER" id="PTHR30592">
    <property type="entry name" value="FORMATE DEHYDROGENASE"/>
    <property type="match status" value="1"/>
</dbReference>
<dbReference type="HAMAP" id="MF_00187">
    <property type="entry name" value="FdhD"/>
    <property type="match status" value="1"/>
</dbReference>
<sequence>MQTIYYEGIKKTADATTLIQDYLVVEAPLEININGNPFTVVMRTPGKDIPLILGLLFAEDIYRGTEIPKIDILENSENEFAKINVQIPIADLGVGYLNKRSLLSVSSCGICGKQSLSDLIQPKQKLQSKNAIDLEKLPEMFRIMQRHQDVFNQTGGSHAAALFNSNYELLTLQEDIGRHNAVDKCIGDLILQNKLHSATFMLVSGRVSYEIITKAFFAKIATVVAVSACSSLAVDYAKEFGICLIGFSREEKATVYANPNTTVSSTF</sequence>
<dbReference type="NCBIfam" id="TIGR00129">
    <property type="entry name" value="fdhD_narQ"/>
    <property type="match status" value="1"/>
</dbReference>
<name>A0A934UK15_9FLAO</name>
<dbReference type="PIRSF" id="PIRSF015626">
    <property type="entry name" value="FdhD"/>
    <property type="match status" value="1"/>
</dbReference>
<dbReference type="GO" id="GO:0016783">
    <property type="term" value="F:sulfurtransferase activity"/>
    <property type="evidence" value="ECO:0007669"/>
    <property type="project" value="InterPro"/>
</dbReference>
<comment type="subcellular location">
    <subcellularLocation>
        <location evidence="3">Cytoplasm</location>
    </subcellularLocation>
</comment>
<reference evidence="4" key="1">
    <citation type="submission" date="2020-12" db="EMBL/GenBank/DDBJ databases">
        <title>Bacterial novel species Flavobacterium sp. SE-1-e isolated from soil.</title>
        <authorList>
            <person name="Jung H.-Y."/>
        </authorList>
    </citation>
    <scope>NUCLEOTIDE SEQUENCE</scope>
    <source>
        <strain evidence="4">SE-1-e</strain>
    </source>
</reference>
<dbReference type="PANTHER" id="PTHR30592:SF1">
    <property type="entry name" value="SULFUR CARRIER PROTEIN FDHD"/>
    <property type="match status" value="1"/>
</dbReference>
<dbReference type="InterPro" id="IPR003786">
    <property type="entry name" value="FdhD"/>
</dbReference>
<feature type="active site" description="Cysteine persulfide intermediate" evidence="3">
    <location>
        <position position="108"/>
    </location>
</feature>
<keyword evidence="1 3" id="KW-0963">Cytoplasm</keyword>
<keyword evidence="5" id="KW-1185">Reference proteome</keyword>
<dbReference type="Pfam" id="PF02634">
    <property type="entry name" value="FdhD-NarQ"/>
    <property type="match status" value="1"/>
</dbReference>
<dbReference type="EMBL" id="JAEHFV010000005">
    <property type="protein sequence ID" value="MBK0370576.1"/>
    <property type="molecule type" value="Genomic_DNA"/>
</dbReference>
<proteinExistence type="inferred from homology"/>
<dbReference type="GO" id="GO:0006777">
    <property type="term" value="P:Mo-molybdopterin cofactor biosynthetic process"/>
    <property type="evidence" value="ECO:0007669"/>
    <property type="project" value="UniProtKB-UniRule"/>
</dbReference>
<dbReference type="Proteomes" id="UP000609172">
    <property type="component" value="Unassembled WGS sequence"/>
</dbReference>
<protein>
    <recommendedName>
        <fullName evidence="3">Sulfur carrier protein FdhD</fullName>
    </recommendedName>
</protein>
<evidence type="ECO:0000313" key="4">
    <source>
        <dbReference type="EMBL" id="MBK0370576.1"/>
    </source>
</evidence>
<comment type="similarity">
    <text evidence="3">Belongs to the FdhD family.</text>
</comment>
<dbReference type="GO" id="GO:0097163">
    <property type="term" value="F:sulfur carrier activity"/>
    <property type="evidence" value="ECO:0007669"/>
    <property type="project" value="UniProtKB-UniRule"/>
</dbReference>
<dbReference type="SUPFAM" id="SSF53927">
    <property type="entry name" value="Cytidine deaminase-like"/>
    <property type="match status" value="1"/>
</dbReference>
<comment type="caution">
    <text evidence="4">The sequence shown here is derived from an EMBL/GenBank/DDBJ whole genome shotgun (WGS) entry which is preliminary data.</text>
</comment>